<evidence type="ECO:0000313" key="2">
    <source>
        <dbReference type="Proteomes" id="UP000060513"/>
    </source>
</evidence>
<organism evidence="1">
    <name type="scientific">Streptomyces pristinaespiralis</name>
    <dbReference type="NCBI Taxonomy" id="38300"/>
    <lineage>
        <taxon>Bacteria</taxon>
        <taxon>Bacillati</taxon>
        <taxon>Actinomycetota</taxon>
        <taxon>Actinomycetes</taxon>
        <taxon>Kitasatosporales</taxon>
        <taxon>Streptomycetaceae</taxon>
        <taxon>Streptomyces</taxon>
    </lineage>
</organism>
<evidence type="ECO:0000313" key="1">
    <source>
        <dbReference type="EMBL" id="ALC19254.1"/>
    </source>
</evidence>
<dbReference type="KEGG" id="spri:SPRI_0948"/>
<accession>A0A0M4D1E4</accession>
<gene>
    <name evidence="1" type="ORF">SPRI_0948</name>
</gene>
<dbReference type="EMBL" id="CP011340">
    <property type="protein sequence ID" value="ALC19254.1"/>
    <property type="molecule type" value="Genomic_DNA"/>
</dbReference>
<dbReference type="RefSeq" id="WP_005308815.1">
    <property type="nucleotide sequence ID" value="NZ_CP011340.1"/>
</dbReference>
<protein>
    <submittedName>
        <fullName evidence="1">Uncharacterized protein</fullName>
    </submittedName>
</protein>
<dbReference type="GeneID" id="97237974"/>
<proteinExistence type="predicted"/>
<dbReference type="AlphaFoldDB" id="A0A0M4D1E4"/>
<dbReference type="OMA" id="PWQVFAG"/>
<reference evidence="1 2" key="1">
    <citation type="submission" date="2015-08" db="EMBL/GenBank/DDBJ databases">
        <title>Genome sequence of the pristinamycin over-producing bacterium Streptomyces pristinaespiralis HCCB10218.</title>
        <authorList>
            <person name="Tian J."/>
            <person name="Yang J."/>
            <person name="Li L."/>
            <person name="Ruan L."/>
            <person name="Wei W."/>
            <person name="Zheng G."/>
            <person name="Wei Z."/>
            <person name="Yang S."/>
            <person name="Ge M."/>
            <person name="Jiang W."/>
            <person name="Lu Y."/>
        </authorList>
    </citation>
    <scope>NUCLEOTIDE SEQUENCE [LARGE SCALE GENOMIC DNA]</scope>
    <source>
        <strain evidence="1 2">HCCB 10218</strain>
    </source>
</reference>
<sequence length="156" mass="17233">MSDYYDLYLAVDLSPDLSEPALQEVRWLLGQAEMPSAPSSADWKTWGYPWQVFAGGSASHAFDGADVSLLVPAVDRPGGDGGVPWALTVRTCVHEDEFGVVMEVVDWLLRHASTRGWAGFVRDTASEDIQHIVRHDGGFDLVDVRSAEKRFQIAWA</sequence>
<name>A0A0M4D1E4_STRPR</name>
<dbReference type="OrthoDB" id="4171745at2"/>
<dbReference type="PATRIC" id="fig|38300.4.peg.1024"/>
<dbReference type="STRING" id="38300.SPRI_0948"/>
<dbReference type="Proteomes" id="UP000060513">
    <property type="component" value="Chromosome"/>
</dbReference>